<evidence type="ECO:0000313" key="4">
    <source>
        <dbReference type="Proteomes" id="UP001304970"/>
    </source>
</evidence>
<organism evidence="3 4">
    <name type="scientific">Methanolapillus ohkumae</name>
    <dbReference type="NCBI Taxonomy" id="3028298"/>
    <lineage>
        <taxon>Archaea</taxon>
        <taxon>Methanobacteriati</taxon>
        <taxon>Methanobacteriota</taxon>
        <taxon>Stenosarchaea group</taxon>
        <taxon>Methanomicrobia</taxon>
        <taxon>Methanosarcinales</taxon>
        <taxon>Methanosarcinaceae</taxon>
        <taxon>Methanolapillus</taxon>
    </lineage>
</organism>
<dbReference type="EMBL" id="CP131061">
    <property type="protein sequence ID" value="WNY26257.1"/>
    <property type="molecule type" value="Genomic_DNA"/>
</dbReference>
<evidence type="ECO:0000313" key="3">
    <source>
        <dbReference type="EMBL" id="WNY26257.1"/>
    </source>
</evidence>
<dbReference type="Pfam" id="PF13596">
    <property type="entry name" value="PAS_10"/>
    <property type="match status" value="1"/>
</dbReference>
<keyword evidence="1" id="KW-0812">Transmembrane</keyword>
<dbReference type="Gene3D" id="3.30.450.20">
    <property type="entry name" value="PAS domain"/>
    <property type="match status" value="1"/>
</dbReference>
<reference evidence="3 4" key="1">
    <citation type="submission" date="2023-07" db="EMBL/GenBank/DDBJ databases">
        <title>Closed genome sequence of Methanosarcinaceae archaeon Am2.</title>
        <authorList>
            <person name="Poehlein A."/>
            <person name="Protasov E."/>
            <person name="Platt K."/>
            <person name="Reeh H."/>
            <person name="Daniel R."/>
            <person name="Brune A."/>
        </authorList>
    </citation>
    <scope>NUCLEOTIDE SEQUENCE [LARGE SCALE GENOMIC DNA]</scope>
    <source>
        <strain evidence="3 4">Am2</strain>
    </source>
</reference>
<evidence type="ECO:0000259" key="2">
    <source>
        <dbReference type="PROSITE" id="PS50113"/>
    </source>
</evidence>
<dbReference type="InterPro" id="IPR000700">
    <property type="entry name" value="PAS-assoc_C"/>
</dbReference>
<dbReference type="SUPFAM" id="SSF55785">
    <property type="entry name" value="PYP-like sensor domain (PAS domain)"/>
    <property type="match status" value="1"/>
</dbReference>
<gene>
    <name evidence="3" type="ORF">MsAm2_00170</name>
</gene>
<dbReference type="InterPro" id="IPR035965">
    <property type="entry name" value="PAS-like_dom_sf"/>
</dbReference>
<keyword evidence="4" id="KW-1185">Reference proteome</keyword>
<accession>A0AA96ZWS4</accession>
<keyword evidence="1" id="KW-0472">Membrane</keyword>
<dbReference type="RefSeq" id="WP_338097796.1">
    <property type="nucleotide sequence ID" value="NZ_CP131061.1"/>
</dbReference>
<keyword evidence="1" id="KW-1133">Transmembrane helix</keyword>
<protein>
    <recommendedName>
        <fullName evidence="2">PAC domain-containing protein</fullName>
    </recommendedName>
</protein>
<evidence type="ECO:0000256" key="1">
    <source>
        <dbReference type="SAM" id="Phobius"/>
    </source>
</evidence>
<dbReference type="GeneID" id="89227414"/>
<name>A0AA96ZWS4_9EURY</name>
<feature type="domain" description="PAC" evidence="2">
    <location>
        <begin position="152"/>
        <end position="202"/>
    </location>
</feature>
<sequence>MKLQYKVIILSVLIGFLFLLAESFSRLFSNSSESFLSFLFSPLTTDENLFFNLTVLLLCLVFGILLAQVITRILKAKEIIQEQNVEKNTTLNSIQEILVYFGKNEEIKWANRALYEELNISEKDVIGKKIDIFQNYDIFPSDIITKALDLEEQKSFETRSSDGKYWYITIAPAKDEKNMVSGCVLMAIDITHEKVAEETRRKSFEQIERNIEQFASIIDNIRNPLSSIVLLTEKIEEKDVACQISMECDRIEEVISELDSGWESSEEIKKFLKKHNHP</sequence>
<dbReference type="Proteomes" id="UP001304970">
    <property type="component" value="Chromosome"/>
</dbReference>
<dbReference type="AlphaFoldDB" id="A0AA96ZWS4"/>
<feature type="transmembrane region" description="Helical" evidence="1">
    <location>
        <begin position="49"/>
        <end position="70"/>
    </location>
</feature>
<dbReference type="PROSITE" id="PS50113">
    <property type="entry name" value="PAC"/>
    <property type="match status" value="1"/>
</dbReference>
<proteinExistence type="predicted"/>